<sequence length="54" mass="5872">MSTPGDPLMSVRHWHAVLLTLVVLCGLGGCSGNYKFNDNDYRPLGDPQAVNRGK</sequence>
<accession>A0A1Q1NPP0</accession>
<proteinExistence type="predicted"/>
<name>A0A1Q1NPP0_PSEFL</name>
<protein>
    <submittedName>
        <fullName evidence="1">TagU</fullName>
    </submittedName>
</protein>
<reference evidence="1" key="1">
    <citation type="journal article" date="2017" name="PLoS ONE">
        <title>Contribution of the Pseudomonas fluorescens MFE01 Type VI Secretion System to Biofilm Formation.</title>
        <authorList>
            <person name="Gallique M."/>
            <person name="Decoin V."/>
            <person name="Barbey C."/>
            <person name="Rosay T."/>
            <person name="Feuilloley M.G."/>
            <person name="Orange N."/>
            <person name="Merieau A."/>
        </authorList>
    </citation>
    <scope>NUCLEOTIDE SEQUENCE</scope>
    <source>
        <strain evidence="1">MFE01</strain>
    </source>
</reference>
<evidence type="ECO:0000313" key="1">
    <source>
        <dbReference type="EMBL" id="AQM58477.1"/>
    </source>
</evidence>
<dbReference type="AlphaFoldDB" id="A0A1Q1NPP0"/>
<organism evidence="1">
    <name type="scientific">Pseudomonas fluorescens</name>
    <dbReference type="NCBI Taxonomy" id="294"/>
    <lineage>
        <taxon>Bacteria</taxon>
        <taxon>Pseudomonadati</taxon>
        <taxon>Pseudomonadota</taxon>
        <taxon>Gammaproteobacteria</taxon>
        <taxon>Pseudomonadales</taxon>
        <taxon>Pseudomonadaceae</taxon>
        <taxon>Pseudomonas</taxon>
    </lineage>
</organism>
<dbReference type="EMBL" id="KX941486">
    <property type="protein sequence ID" value="AQM58477.1"/>
    <property type="molecule type" value="Genomic_DNA"/>
</dbReference>